<dbReference type="Proteomes" id="UP001331761">
    <property type="component" value="Unassembled WGS sequence"/>
</dbReference>
<reference evidence="1 2" key="1">
    <citation type="submission" date="2019-10" db="EMBL/GenBank/DDBJ databases">
        <title>Assembly and Annotation for the nematode Trichostrongylus colubriformis.</title>
        <authorList>
            <person name="Martin J."/>
        </authorList>
    </citation>
    <scope>NUCLEOTIDE SEQUENCE [LARGE SCALE GENOMIC DNA]</scope>
    <source>
        <strain evidence="1">G859</strain>
        <tissue evidence="1">Whole worm</tissue>
    </source>
</reference>
<protein>
    <submittedName>
        <fullName evidence="1">Uncharacterized protein</fullName>
    </submittedName>
</protein>
<name>A0AAN8F5Q8_TRICO</name>
<organism evidence="1 2">
    <name type="scientific">Trichostrongylus colubriformis</name>
    <name type="common">Black scour worm</name>
    <dbReference type="NCBI Taxonomy" id="6319"/>
    <lineage>
        <taxon>Eukaryota</taxon>
        <taxon>Metazoa</taxon>
        <taxon>Ecdysozoa</taxon>
        <taxon>Nematoda</taxon>
        <taxon>Chromadorea</taxon>
        <taxon>Rhabditida</taxon>
        <taxon>Rhabditina</taxon>
        <taxon>Rhabditomorpha</taxon>
        <taxon>Strongyloidea</taxon>
        <taxon>Trichostrongylidae</taxon>
        <taxon>Trichostrongylus</taxon>
    </lineage>
</organism>
<dbReference type="FunFam" id="1.10.10.10:FF:000237">
    <property type="entry name" value="DNA-directed RNA polymerase III subunit RPC6"/>
    <property type="match status" value="1"/>
</dbReference>
<keyword evidence="2" id="KW-1185">Reference proteome</keyword>
<evidence type="ECO:0000313" key="1">
    <source>
        <dbReference type="EMBL" id="KAK5973635.1"/>
    </source>
</evidence>
<feature type="non-terminal residue" evidence="1">
    <location>
        <position position="70"/>
    </location>
</feature>
<accession>A0AAN8F5Q8</accession>
<dbReference type="Gene3D" id="1.10.10.10">
    <property type="entry name" value="Winged helix-like DNA-binding domain superfamily/Winged helix DNA-binding domain"/>
    <property type="match status" value="1"/>
</dbReference>
<dbReference type="AlphaFoldDB" id="A0AAN8F5Q8"/>
<comment type="caution">
    <text evidence="1">The sequence shown here is derived from an EMBL/GenBank/DDBJ whole genome shotgun (WGS) entry which is preliminary data.</text>
</comment>
<dbReference type="EMBL" id="WIXE01015232">
    <property type="protein sequence ID" value="KAK5973635.1"/>
    <property type="molecule type" value="Genomic_DNA"/>
</dbReference>
<gene>
    <name evidence="1" type="ORF">GCK32_009960</name>
</gene>
<dbReference type="InterPro" id="IPR036388">
    <property type="entry name" value="WH-like_DNA-bd_sf"/>
</dbReference>
<sequence length="70" mass="7488">IDAPENNAVEEQIYKIVQSASDGMDTDTITTLTATVSALDRQNAINNLLVSKKLIIAKTSGGTLRLKVNT</sequence>
<feature type="non-terminal residue" evidence="1">
    <location>
        <position position="1"/>
    </location>
</feature>
<evidence type="ECO:0000313" key="2">
    <source>
        <dbReference type="Proteomes" id="UP001331761"/>
    </source>
</evidence>
<proteinExistence type="predicted"/>